<protein>
    <recommendedName>
        <fullName evidence="5">Large ribosomal subunit protein bL25</fullName>
    </recommendedName>
    <alternativeName>
        <fullName evidence="5">General stress protein CTC</fullName>
    </alternativeName>
</protein>
<comment type="similarity">
    <text evidence="5">Belongs to the bacterial ribosomal protein bL25 family. CTC subfamily.</text>
</comment>
<evidence type="ECO:0000256" key="5">
    <source>
        <dbReference type="HAMAP-Rule" id="MF_01334"/>
    </source>
</evidence>
<comment type="function">
    <text evidence="5">This is one of the proteins that binds to the 5S RNA in the ribosome where it forms part of the central protuberance.</text>
</comment>
<dbReference type="Gene3D" id="2.170.120.20">
    <property type="entry name" value="Ribosomal protein L25, beta domain"/>
    <property type="match status" value="1"/>
</dbReference>
<keyword evidence="1 5" id="KW-0699">rRNA-binding</keyword>
<dbReference type="InterPro" id="IPR020056">
    <property type="entry name" value="Rbsml_bL25/Gln-tRNA_synth_N"/>
</dbReference>
<evidence type="ECO:0000259" key="7">
    <source>
        <dbReference type="Pfam" id="PF14693"/>
    </source>
</evidence>
<proteinExistence type="inferred from homology"/>
<dbReference type="GO" id="GO:0003735">
    <property type="term" value="F:structural constituent of ribosome"/>
    <property type="evidence" value="ECO:0007669"/>
    <property type="project" value="InterPro"/>
</dbReference>
<keyword evidence="4 5" id="KW-0687">Ribonucleoprotein</keyword>
<evidence type="ECO:0000313" key="8">
    <source>
        <dbReference type="EMBL" id="PRR83271.1"/>
    </source>
</evidence>
<dbReference type="Gene3D" id="2.40.240.10">
    <property type="entry name" value="Ribosomal Protein L25, Chain P"/>
    <property type="match status" value="1"/>
</dbReference>
<evidence type="ECO:0000256" key="3">
    <source>
        <dbReference type="ARBA" id="ARBA00022980"/>
    </source>
</evidence>
<dbReference type="GO" id="GO:0006412">
    <property type="term" value="P:translation"/>
    <property type="evidence" value="ECO:0007669"/>
    <property type="project" value="UniProtKB-UniRule"/>
</dbReference>
<dbReference type="InterPro" id="IPR037121">
    <property type="entry name" value="Ribosomal_bL25_C"/>
</dbReference>
<comment type="subunit">
    <text evidence="5">Part of the 50S ribosomal subunit; part of the 5S rRNA/L5/L18/L25 subcomplex. Contacts the 5S rRNA. Binds to the 5S rRNA independently of L5 and L18.</text>
</comment>
<dbReference type="EMBL" id="PVXQ01000008">
    <property type="protein sequence ID" value="PRR83271.1"/>
    <property type="molecule type" value="Genomic_DNA"/>
</dbReference>
<comment type="caution">
    <text evidence="8">The sequence shown here is derived from an EMBL/GenBank/DDBJ whole genome shotgun (WGS) entry which is preliminary data.</text>
</comment>
<dbReference type="RefSeq" id="WP_106059089.1">
    <property type="nucleotide sequence ID" value="NZ_PVXQ01000008.1"/>
</dbReference>
<dbReference type="Pfam" id="PF01386">
    <property type="entry name" value="Ribosomal_L25p"/>
    <property type="match status" value="1"/>
</dbReference>
<dbReference type="Proteomes" id="UP000239471">
    <property type="component" value="Unassembled WGS sequence"/>
</dbReference>
<evidence type="ECO:0000259" key="6">
    <source>
        <dbReference type="Pfam" id="PF01386"/>
    </source>
</evidence>
<dbReference type="InterPro" id="IPR020057">
    <property type="entry name" value="Ribosomal_bL25_b-dom"/>
</dbReference>
<evidence type="ECO:0000256" key="2">
    <source>
        <dbReference type="ARBA" id="ARBA00022884"/>
    </source>
</evidence>
<name>A0A2T0BH79_9CLOT</name>
<organism evidence="8 9">
    <name type="scientific">Clostridium vincentii</name>
    <dbReference type="NCBI Taxonomy" id="52704"/>
    <lineage>
        <taxon>Bacteria</taxon>
        <taxon>Bacillati</taxon>
        <taxon>Bacillota</taxon>
        <taxon>Clostridia</taxon>
        <taxon>Eubacteriales</taxon>
        <taxon>Clostridiaceae</taxon>
        <taxon>Clostridium</taxon>
    </lineage>
</organism>
<dbReference type="Pfam" id="PF14693">
    <property type="entry name" value="Ribosomal_TL5_C"/>
    <property type="match status" value="1"/>
</dbReference>
<dbReference type="AlphaFoldDB" id="A0A2T0BH79"/>
<evidence type="ECO:0000256" key="1">
    <source>
        <dbReference type="ARBA" id="ARBA00022730"/>
    </source>
</evidence>
<dbReference type="HAMAP" id="MF_01334">
    <property type="entry name" value="Ribosomal_bL25_CTC"/>
    <property type="match status" value="1"/>
</dbReference>
<dbReference type="InterPro" id="IPR011035">
    <property type="entry name" value="Ribosomal_bL25/Gln-tRNA_synth"/>
</dbReference>
<dbReference type="NCBIfam" id="TIGR00731">
    <property type="entry name" value="bL25_bact_ctc"/>
    <property type="match status" value="1"/>
</dbReference>
<feature type="domain" description="Large ribosomal subunit protein bL25 L25" evidence="6">
    <location>
        <begin position="8"/>
        <end position="90"/>
    </location>
</feature>
<dbReference type="InterPro" id="IPR020930">
    <property type="entry name" value="Ribosomal_uL5_bac-type"/>
</dbReference>
<dbReference type="InterPro" id="IPR029751">
    <property type="entry name" value="Ribosomal_L25_dom"/>
</dbReference>
<evidence type="ECO:0000256" key="4">
    <source>
        <dbReference type="ARBA" id="ARBA00023274"/>
    </source>
</evidence>
<dbReference type="InterPro" id="IPR001021">
    <property type="entry name" value="Ribosomal_bL25_long"/>
</dbReference>
<dbReference type="CDD" id="cd00495">
    <property type="entry name" value="Ribosomal_L25_TL5_CTC"/>
    <property type="match status" value="1"/>
</dbReference>
<dbReference type="GO" id="GO:0008097">
    <property type="term" value="F:5S rRNA binding"/>
    <property type="evidence" value="ECO:0007669"/>
    <property type="project" value="InterPro"/>
</dbReference>
<keyword evidence="2 5" id="KW-0694">RNA-binding</keyword>
<sequence>MSNLKFNVSERLSNEKAKEIRQNGQVPCVIYGVDLEEAISAKIKKTDLLNLISSNTSSSLIPLSFNGKTKTCVVKELQKDTYGKVMHVDFQAVNKSDVLKLKLPVTFFGHDNLDIKKLILETFSPELELQGVASKMPETLDFNVENLNLDDKILAKDIKLPKGISLTSDPEILLAIVANLSNAPEDSETVEAAEAIVSEEA</sequence>
<reference evidence="8 9" key="1">
    <citation type="submission" date="2018-03" db="EMBL/GenBank/DDBJ databases">
        <title>Genome sequence of Clostridium vincentii DSM 10228.</title>
        <authorList>
            <person name="Poehlein A."/>
            <person name="Daniel R."/>
        </authorList>
    </citation>
    <scope>NUCLEOTIDE SEQUENCE [LARGE SCALE GENOMIC DNA]</scope>
    <source>
        <strain evidence="8 9">DSM 10228</strain>
    </source>
</reference>
<keyword evidence="3 5" id="KW-0689">Ribosomal protein</keyword>
<gene>
    <name evidence="5 8" type="primary">rplY</name>
    <name evidence="5" type="synonym">ctc</name>
    <name evidence="8" type="ORF">CLVI_10700</name>
</gene>
<dbReference type="PANTHER" id="PTHR33284:SF1">
    <property type="entry name" value="RIBOSOMAL PROTEIN L25_GLN-TRNA SYNTHETASE, ANTI-CODON-BINDING DOMAIN-CONTAINING PROTEIN"/>
    <property type="match status" value="1"/>
</dbReference>
<dbReference type="OrthoDB" id="9790002at2"/>
<evidence type="ECO:0000313" key="9">
    <source>
        <dbReference type="Proteomes" id="UP000239471"/>
    </source>
</evidence>
<keyword evidence="9" id="KW-1185">Reference proteome</keyword>
<dbReference type="SUPFAM" id="SSF50715">
    <property type="entry name" value="Ribosomal protein L25-like"/>
    <property type="match status" value="1"/>
</dbReference>
<dbReference type="GO" id="GO:0022625">
    <property type="term" value="C:cytosolic large ribosomal subunit"/>
    <property type="evidence" value="ECO:0007669"/>
    <property type="project" value="TreeGrafter"/>
</dbReference>
<dbReference type="PANTHER" id="PTHR33284">
    <property type="entry name" value="RIBOSOMAL PROTEIN L25/GLN-TRNA SYNTHETASE, ANTI-CODON-BINDING DOMAIN-CONTAINING PROTEIN"/>
    <property type="match status" value="1"/>
</dbReference>
<feature type="domain" description="Large ribosomal subunit protein bL25 beta" evidence="7">
    <location>
        <begin position="100"/>
        <end position="178"/>
    </location>
</feature>
<accession>A0A2T0BH79</accession>